<evidence type="ECO:0000313" key="3">
    <source>
        <dbReference type="Proteomes" id="UP001321486"/>
    </source>
</evidence>
<dbReference type="Proteomes" id="UP001321486">
    <property type="component" value="Chromosome"/>
</dbReference>
<feature type="signal peptide" evidence="1">
    <location>
        <begin position="1"/>
        <end position="23"/>
    </location>
</feature>
<reference evidence="3" key="1">
    <citation type="journal article" date="2019" name="Int. J. Syst. Evol. Microbiol.">
        <title>The Global Catalogue of Microorganisms (GCM) 10K type strain sequencing project: providing services to taxonomists for standard genome sequencing and annotation.</title>
        <authorList>
            <consortium name="The Broad Institute Genomics Platform"/>
            <consortium name="The Broad Institute Genome Sequencing Center for Infectious Disease"/>
            <person name="Wu L."/>
            <person name="Ma J."/>
        </authorList>
    </citation>
    <scope>NUCLEOTIDE SEQUENCE [LARGE SCALE GENOMIC DNA]</scope>
    <source>
        <strain evidence="3">NBRC 108728</strain>
    </source>
</reference>
<evidence type="ECO:0000313" key="2">
    <source>
        <dbReference type="EMBL" id="BDZ49995.1"/>
    </source>
</evidence>
<proteinExistence type="predicted"/>
<name>A0ABM8GNH5_9MICO</name>
<protein>
    <submittedName>
        <fullName evidence="2">Uncharacterized protein</fullName>
    </submittedName>
</protein>
<gene>
    <name evidence="2" type="ORF">GCM10025867_22360</name>
</gene>
<keyword evidence="3" id="KW-1185">Reference proteome</keyword>
<evidence type="ECO:0000256" key="1">
    <source>
        <dbReference type="SAM" id="SignalP"/>
    </source>
</evidence>
<dbReference type="EMBL" id="AP027732">
    <property type="protein sequence ID" value="BDZ49995.1"/>
    <property type="molecule type" value="Genomic_DNA"/>
</dbReference>
<keyword evidence="1" id="KW-0732">Signal</keyword>
<accession>A0ABM8GNH5</accession>
<organism evidence="2 3">
    <name type="scientific">Frondihabitans sucicola</name>
    <dbReference type="NCBI Taxonomy" id="1268041"/>
    <lineage>
        <taxon>Bacteria</taxon>
        <taxon>Bacillati</taxon>
        <taxon>Actinomycetota</taxon>
        <taxon>Actinomycetes</taxon>
        <taxon>Micrococcales</taxon>
        <taxon>Microbacteriaceae</taxon>
        <taxon>Frondihabitans</taxon>
    </lineage>
</organism>
<feature type="chain" id="PRO_5047121399" evidence="1">
    <location>
        <begin position="24"/>
        <end position="128"/>
    </location>
</feature>
<sequence length="128" mass="11951">MAGLAAASSLALIVGAVALPASAAEAAARAAVSPAAVGPVASSPAAAGQAAAVTPPAAPAGSCPVYGSPGSGEIAGTDANVSVYVGGDYAATAGAAESEESSPSGRTPGSTSVRVARSTWVWSVSVRR</sequence>